<evidence type="ECO:0000256" key="1">
    <source>
        <dbReference type="SAM" id="MobiDB-lite"/>
    </source>
</evidence>
<name>A0A5E4N0U3_9HEMI</name>
<dbReference type="EMBL" id="CABPRJ010001442">
    <property type="protein sequence ID" value="VVC37139.1"/>
    <property type="molecule type" value="Genomic_DNA"/>
</dbReference>
<keyword evidence="3" id="KW-1185">Reference proteome</keyword>
<gene>
    <name evidence="2" type="ORF">CINCED_3A018235</name>
</gene>
<organism evidence="2 3">
    <name type="scientific">Cinara cedri</name>
    <dbReference type="NCBI Taxonomy" id="506608"/>
    <lineage>
        <taxon>Eukaryota</taxon>
        <taxon>Metazoa</taxon>
        <taxon>Ecdysozoa</taxon>
        <taxon>Arthropoda</taxon>
        <taxon>Hexapoda</taxon>
        <taxon>Insecta</taxon>
        <taxon>Pterygota</taxon>
        <taxon>Neoptera</taxon>
        <taxon>Paraneoptera</taxon>
        <taxon>Hemiptera</taxon>
        <taxon>Sternorrhyncha</taxon>
        <taxon>Aphidomorpha</taxon>
        <taxon>Aphidoidea</taxon>
        <taxon>Aphididae</taxon>
        <taxon>Lachninae</taxon>
        <taxon>Cinara</taxon>
    </lineage>
</organism>
<dbReference type="AlphaFoldDB" id="A0A5E4N0U3"/>
<reference evidence="2 3" key="1">
    <citation type="submission" date="2019-08" db="EMBL/GenBank/DDBJ databases">
        <authorList>
            <person name="Alioto T."/>
            <person name="Alioto T."/>
            <person name="Gomez Garrido J."/>
        </authorList>
    </citation>
    <scope>NUCLEOTIDE SEQUENCE [LARGE SCALE GENOMIC DNA]</scope>
</reference>
<dbReference type="Proteomes" id="UP000325440">
    <property type="component" value="Unassembled WGS sequence"/>
</dbReference>
<proteinExistence type="predicted"/>
<feature type="compositionally biased region" description="Basic and acidic residues" evidence="1">
    <location>
        <begin position="42"/>
        <end position="54"/>
    </location>
</feature>
<protein>
    <submittedName>
        <fullName evidence="2">Uncharacterized protein</fullName>
    </submittedName>
</protein>
<feature type="region of interest" description="Disordered" evidence="1">
    <location>
        <begin position="23"/>
        <end position="54"/>
    </location>
</feature>
<evidence type="ECO:0000313" key="3">
    <source>
        <dbReference type="Proteomes" id="UP000325440"/>
    </source>
</evidence>
<accession>A0A5E4N0U3</accession>
<evidence type="ECO:0000313" key="2">
    <source>
        <dbReference type="EMBL" id="VVC37139.1"/>
    </source>
</evidence>
<sequence length="54" mass="6248">MRLECKGHVWRAGGKLMEKIVSKEMKGTRPKGKTTPMMDGQCTRDDERPCSHEW</sequence>